<sequence length="193" mass="21832">MKPLLTPVNTATTNLYTPTHAASELQPEWLYLHAQMPPAKWASLPSFGGAASWLGMHHSLRKGQNELDYLNRQFLNHNIEADSYRQRLLQAAFLHYGHLHGHHHLEDDADFPRLRLLEPKLNAGFDLLERDHVAVAAQTQHIDSLLNELKHAETATPALAERLQQAMARNGELLYRHLADEEDLVIPVLALNA</sequence>
<dbReference type="Gene3D" id="1.20.120.520">
    <property type="entry name" value="nmb1532 protein domain like"/>
    <property type="match status" value="1"/>
</dbReference>
<evidence type="ECO:0000313" key="3">
    <source>
        <dbReference type="Proteomes" id="UP000832011"/>
    </source>
</evidence>
<reference evidence="2 3" key="1">
    <citation type="journal article" date="2022" name="Res Sq">
        <title>Evolution of multicellular longitudinally dividing oral cavity symbionts (Neisseriaceae).</title>
        <authorList>
            <person name="Nyongesa S."/>
            <person name="Weber P."/>
            <person name="Bernet E."/>
            <person name="Pullido F."/>
            <person name="Nieckarz M."/>
            <person name="Delaby M."/>
            <person name="Nieves C."/>
            <person name="Viehboeck T."/>
            <person name="Krause N."/>
            <person name="Rivera-Millot A."/>
            <person name="Nakamura A."/>
            <person name="Vischer N."/>
            <person name="VanNieuwenhze M."/>
            <person name="Brun Y."/>
            <person name="Cava F."/>
            <person name="Bulgheresi S."/>
            <person name="Veyrier F."/>
        </authorList>
    </citation>
    <scope>NUCLEOTIDE SEQUENCE [LARGE SCALE GENOMIC DNA]</scope>
    <source>
        <strain evidence="2 3">SN4</strain>
    </source>
</reference>
<dbReference type="EMBL" id="CP091511">
    <property type="protein sequence ID" value="UOO91170.1"/>
    <property type="molecule type" value="Genomic_DNA"/>
</dbReference>
<gene>
    <name evidence="2" type="ORF">LVJ82_09490</name>
</gene>
<organism evidence="2 3">
    <name type="scientific">Vitreoscilla massiliensis</name>
    <dbReference type="NCBI Taxonomy" id="1689272"/>
    <lineage>
        <taxon>Bacteria</taxon>
        <taxon>Pseudomonadati</taxon>
        <taxon>Pseudomonadota</taxon>
        <taxon>Betaproteobacteria</taxon>
        <taxon>Neisseriales</taxon>
        <taxon>Neisseriaceae</taxon>
        <taxon>Vitreoscilla</taxon>
    </lineage>
</organism>
<keyword evidence="3" id="KW-1185">Reference proteome</keyword>
<dbReference type="RefSeq" id="WP_058304745.1">
    <property type="nucleotide sequence ID" value="NZ_CABKVG010000004.1"/>
</dbReference>
<dbReference type="Pfam" id="PF01814">
    <property type="entry name" value="Hemerythrin"/>
    <property type="match status" value="1"/>
</dbReference>
<protein>
    <submittedName>
        <fullName evidence="2">Hemerythrin domain-containing protein</fullName>
    </submittedName>
</protein>
<dbReference type="InterPro" id="IPR012312">
    <property type="entry name" value="Hemerythrin-like"/>
</dbReference>
<proteinExistence type="predicted"/>
<evidence type="ECO:0000259" key="1">
    <source>
        <dbReference type="Pfam" id="PF01814"/>
    </source>
</evidence>
<feature type="domain" description="Hemerythrin-like" evidence="1">
    <location>
        <begin position="53"/>
        <end position="189"/>
    </location>
</feature>
<name>A0ABY4E8E1_9NEIS</name>
<accession>A0ABY4E8E1</accession>
<dbReference type="Proteomes" id="UP000832011">
    <property type="component" value="Chromosome"/>
</dbReference>
<evidence type="ECO:0000313" key="2">
    <source>
        <dbReference type="EMBL" id="UOO91170.1"/>
    </source>
</evidence>